<keyword evidence="3" id="KW-0378">Hydrolase</keyword>
<keyword evidence="1" id="KW-1133">Transmembrane helix</keyword>
<dbReference type="GO" id="GO:0016787">
    <property type="term" value="F:hydrolase activity"/>
    <property type="evidence" value="ECO:0007669"/>
    <property type="project" value="UniProtKB-KW"/>
</dbReference>
<dbReference type="GeneID" id="36572384"/>
<keyword evidence="1" id="KW-0812">Transmembrane</keyword>
<evidence type="ECO:0000313" key="4">
    <source>
        <dbReference type="Proteomes" id="UP000241818"/>
    </source>
</evidence>
<gene>
    <name evidence="3" type="ORF">M430DRAFT_20450</name>
</gene>
<feature type="transmembrane region" description="Helical" evidence="1">
    <location>
        <begin position="517"/>
        <end position="545"/>
    </location>
</feature>
<protein>
    <submittedName>
        <fullName evidence="3">Glycoside hydrolase family 64 protein</fullName>
    </submittedName>
</protein>
<keyword evidence="1" id="KW-0472">Membrane</keyword>
<proteinExistence type="predicted"/>
<dbReference type="Gene3D" id="2.60.110.10">
    <property type="entry name" value="Thaumatin"/>
    <property type="match status" value="1"/>
</dbReference>
<dbReference type="RefSeq" id="XP_024719746.1">
    <property type="nucleotide sequence ID" value="XM_024864303.1"/>
</dbReference>
<dbReference type="Gene3D" id="3.30.920.50">
    <property type="entry name" value="Beta-1,3-glucanase, C-terminal domain"/>
    <property type="match status" value="1"/>
</dbReference>
<dbReference type="PANTHER" id="PTHR38165">
    <property type="match status" value="1"/>
</dbReference>
<dbReference type="InterPro" id="IPR042517">
    <property type="entry name" value="Glyco_hydro_64_N_2"/>
</dbReference>
<dbReference type="Proteomes" id="UP000241818">
    <property type="component" value="Unassembled WGS sequence"/>
</dbReference>
<dbReference type="OrthoDB" id="10058186at2759"/>
<sequence length="576" mass="62334">MTTLEQALSQQKTANVLLRPSVAPATASSGGSLTFSLCNQTSSNNVYAYVTGIATNNNYANYLLKSDGVTPYYPNNPTSTGTALSENCAIPLGKVGSTTDITVPFTDGGRVWFSIGDTLTFLLNPGESGAELVEPSVTNTSDPNYNLTWDFCEFSLGTAGLYVNITYVDFVCIPIALTLTNTSGTVTHVSGLPSDGLETICNELIAQNNKDSAGWDKLIVKKSDGSTLRVLNPTGGIDFDSTLFKDYWTDYVNQAWNKYVSASLEIDTQSSWGVVDGNTSNDRNSITFSGVGSFSKPSAADIFSQSTGAFAPQASNTDELLNIGARLSTAINRSTLLTDPDQPDAETVSSYYQNSVTNHFARIVHAANLDGKGYCFPYDDVGGANEEDQSGRLTDPSPSNLLITVGGGNASSKLKRGLVEAEKPKMKRSLAWNEDVKEPLPQAADYRDLEKAQVADYRDLEKGEHPKLMNELARANEAPKAIVPPILKRALGRYWTQFRSSSLYERLGPIIELINQFLISFLSLSLRAVLSRLAIILFVLIFYFLGMEPRGADIASQRRILEAAGLLNNGTITHGM</sequence>
<accession>A0A2T3AYK1</accession>
<keyword evidence="4" id="KW-1185">Reference proteome</keyword>
<dbReference type="AlphaFoldDB" id="A0A2T3AYK1"/>
<name>A0A2T3AYK1_AMORE</name>
<dbReference type="InParanoid" id="A0A2T3AYK1"/>
<feature type="domain" description="GH64" evidence="2">
    <location>
        <begin position="30"/>
        <end position="407"/>
    </location>
</feature>
<reference evidence="3 4" key="1">
    <citation type="journal article" date="2018" name="New Phytol.">
        <title>Comparative genomics and transcriptomics depict ericoid mycorrhizal fungi as versatile saprotrophs and plant mutualists.</title>
        <authorList>
            <person name="Martino E."/>
            <person name="Morin E."/>
            <person name="Grelet G.A."/>
            <person name="Kuo A."/>
            <person name="Kohler A."/>
            <person name="Daghino S."/>
            <person name="Barry K.W."/>
            <person name="Cichocki N."/>
            <person name="Clum A."/>
            <person name="Dockter R.B."/>
            <person name="Hainaut M."/>
            <person name="Kuo R.C."/>
            <person name="LaButti K."/>
            <person name="Lindahl B.D."/>
            <person name="Lindquist E.A."/>
            <person name="Lipzen A."/>
            <person name="Khouja H.R."/>
            <person name="Magnuson J."/>
            <person name="Murat C."/>
            <person name="Ohm R.A."/>
            <person name="Singer S.W."/>
            <person name="Spatafora J.W."/>
            <person name="Wang M."/>
            <person name="Veneault-Fourrey C."/>
            <person name="Henrissat B."/>
            <person name="Grigoriev I.V."/>
            <person name="Martin F.M."/>
            <person name="Perotto S."/>
        </authorList>
    </citation>
    <scope>NUCLEOTIDE SEQUENCE [LARGE SCALE GENOMIC DNA]</scope>
    <source>
        <strain evidence="3 4">ATCC 22711</strain>
    </source>
</reference>
<dbReference type="PROSITE" id="PS52006">
    <property type="entry name" value="GH64"/>
    <property type="match status" value="1"/>
</dbReference>
<dbReference type="PANTHER" id="PTHR38165:SF1">
    <property type="entry name" value="GLUCANASE B"/>
    <property type="match status" value="1"/>
</dbReference>
<dbReference type="EMBL" id="KZ679013">
    <property type="protein sequence ID" value="PSS15147.1"/>
    <property type="molecule type" value="Genomic_DNA"/>
</dbReference>
<dbReference type="InterPro" id="IPR032477">
    <property type="entry name" value="Glyco_hydro_64"/>
</dbReference>
<dbReference type="InterPro" id="IPR037176">
    <property type="entry name" value="Osmotin/thaumatin-like_sf"/>
</dbReference>
<evidence type="ECO:0000259" key="2">
    <source>
        <dbReference type="PROSITE" id="PS52006"/>
    </source>
</evidence>
<dbReference type="InterPro" id="IPR037398">
    <property type="entry name" value="Glyco_hydro_64_fam"/>
</dbReference>
<dbReference type="STRING" id="857342.A0A2T3AYK1"/>
<dbReference type="Pfam" id="PF16483">
    <property type="entry name" value="Glyco_hydro_64"/>
    <property type="match status" value="1"/>
</dbReference>
<organism evidence="3 4">
    <name type="scientific">Amorphotheca resinae ATCC 22711</name>
    <dbReference type="NCBI Taxonomy" id="857342"/>
    <lineage>
        <taxon>Eukaryota</taxon>
        <taxon>Fungi</taxon>
        <taxon>Dikarya</taxon>
        <taxon>Ascomycota</taxon>
        <taxon>Pezizomycotina</taxon>
        <taxon>Leotiomycetes</taxon>
        <taxon>Helotiales</taxon>
        <taxon>Amorphothecaceae</taxon>
        <taxon>Amorphotheca</taxon>
    </lineage>
</organism>
<evidence type="ECO:0000256" key="1">
    <source>
        <dbReference type="SAM" id="Phobius"/>
    </source>
</evidence>
<evidence type="ECO:0000313" key="3">
    <source>
        <dbReference type="EMBL" id="PSS15147.1"/>
    </source>
</evidence>
<dbReference type="CDD" id="cd09220">
    <property type="entry name" value="GH64-GluB-like"/>
    <property type="match status" value="1"/>
</dbReference>